<keyword evidence="3" id="KW-1185">Reference proteome</keyword>
<feature type="compositionally biased region" description="Polar residues" evidence="1">
    <location>
        <begin position="95"/>
        <end position="107"/>
    </location>
</feature>
<organism evidence="2 3">
    <name type="scientific">Sulfoacidibacillus ferrooxidans</name>
    <dbReference type="NCBI Taxonomy" id="2005001"/>
    <lineage>
        <taxon>Bacteria</taxon>
        <taxon>Bacillati</taxon>
        <taxon>Bacillota</taxon>
        <taxon>Bacilli</taxon>
        <taxon>Bacillales</taxon>
        <taxon>Alicyclobacillaceae</taxon>
        <taxon>Sulfoacidibacillus</taxon>
    </lineage>
</organism>
<name>A0A9X1V9N0_9BACL</name>
<protein>
    <recommendedName>
        <fullName evidence="4">DUF1450 domain-containing protein</fullName>
    </recommendedName>
</protein>
<evidence type="ECO:0000313" key="3">
    <source>
        <dbReference type="Proteomes" id="UP001139263"/>
    </source>
</evidence>
<dbReference type="RefSeq" id="WP_241715895.1">
    <property type="nucleotide sequence ID" value="NZ_JALBUF010000012.1"/>
</dbReference>
<gene>
    <name evidence="2" type="ORF">MM817_02616</name>
</gene>
<reference evidence="2" key="1">
    <citation type="submission" date="2022-03" db="EMBL/GenBank/DDBJ databases">
        <title>Draft Genome Sequence of Firmicute Strain S0AB, a Heterotrophic Iron/Sulfur-Oxidizing Extreme Acidophile.</title>
        <authorList>
            <person name="Vergara E."/>
            <person name="Pakostova E."/>
            <person name="Johnson D.B."/>
            <person name="Holmes D.S."/>
        </authorList>
    </citation>
    <scope>NUCLEOTIDE SEQUENCE</scope>
    <source>
        <strain evidence="2">S0AB</strain>
    </source>
</reference>
<dbReference type="EMBL" id="JALBUF010000012">
    <property type="protein sequence ID" value="MCI0184321.1"/>
    <property type="molecule type" value="Genomic_DNA"/>
</dbReference>
<dbReference type="Proteomes" id="UP001139263">
    <property type="component" value="Unassembled WGS sequence"/>
</dbReference>
<evidence type="ECO:0000256" key="1">
    <source>
        <dbReference type="SAM" id="MobiDB-lite"/>
    </source>
</evidence>
<evidence type="ECO:0000313" key="2">
    <source>
        <dbReference type="EMBL" id="MCI0184321.1"/>
    </source>
</evidence>
<sequence>MPSSVNLSFCKKNLELYSQSVYDALRENYPEVDIEVKDCLDTCGMCTDVPFALRNGALIGGRDPMGLYRKLERGMQFLNQPPLPGTSGYREHTQDNSAKLTSVSKES</sequence>
<dbReference type="InterPro" id="IPR009910">
    <property type="entry name" value="DUF1450"/>
</dbReference>
<comment type="caution">
    <text evidence="2">The sequence shown here is derived from an EMBL/GenBank/DDBJ whole genome shotgun (WGS) entry which is preliminary data.</text>
</comment>
<evidence type="ECO:0008006" key="4">
    <source>
        <dbReference type="Google" id="ProtNLM"/>
    </source>
</evidence>
<dbReference type="Pfam" id="PF07293">
    <property type="entry name" value="DUF1450"/>
    <property type="match status" value="1"/>
</dbReference>
<feature type="region of interest" description="Disordered" evidence="1">
    <location>
        <begin position="79"/>
        <end position="107"/>
    </location>
</feature>
<proteinExistence type="predicted"/>
<accession>A0A9X1V9N0</accession>
<dbReference type="AlphaFoldDB" id="A0A9X1V9N0"/>